<dbReference type="PANTHER" id="PTHR31288:SF8">
    <property type="entry name" value="O-FUCOSYLTRANSFERASE 10-RELATED"/>
    <property type="match status" value="1"/>
</dbReference>
<organism evidence="1">
    <name type="scientific">Nicotiana tabacum</name>
    <name type="common">Common tobacco</name>
    <dbReference type="NCBI Taxonomy" id="4097"/>
    <lineage>
        <taxon>Eukaryota</taxon>
        <taxon>Viridiplantae</taxon>
        <taxon>Streptophyta</taxon>
        <taxon>Embryophyta</taxon>
        <taxon>Tracheophyta</taxon>
        <taxon>Spermatophyta</taxon>
        <taxon>Magnoliopsida</taxon>
        <taxon>eudicotyledons</taxon>
        <taxon>Gunneridae</taxon>
        <taxon>Pentapetalae</taxon>
        <taxon>asterids</taxon>
        <taxon>lamiids</taxon>
        <taxon>Solanales</taxon>
        <taxon>Solanaceae</taxon>
        <taxon>Nicotianoideae</taxon>
        <taxon>Nicotianeae</taxon>
        <taxon>Nicotiana</taxon>
    </lineage>
</organism>
<accession>A0A1S4AVY6</accession>
<dbReference type="OrthoDB" id="1892656at2759"/>
<name>A0A1S4AVY6_TOBAC</name>
<evidence type="ECO:0000313" key="1">
    <source>
        <dbReference type="RefSeq" id="XP_016480766.1"/>
    </source>
</evidence>
<dbReference type="PANTHER" id="PTHR31288">
    <property type="entry name" value="O-FUCOSYLTRANSFERASE FAMILY PROTEIN"/>
    <property type="match status" value="1"/>
</dbReference>
<dbReference type="AlphaFoldDB" id="A0A1S4AVY6"/>
<dbReference type="KEGG" id="nta:107801874"/>
<proteinExistence type="predicted"/>
<gene>
    <name evidence="1" type="primary">LOC107801874</name>
</gene>
<protein>
    <submittedName>
        <fullName evidence="1">Uncharacterized protein</fullName>
    </submittedName>
</protein>
<dbReference type="RefSeq" id="XP_016480766.1">
    <property type="nucleotide sequence ID" value="XM_016625280.1"/>
</dbReference>
<reference evidence="1" key="1">
    <citation type="submission" date="2025-08" db="UniProtKB">
        <authorList>
            <consortium name="RefSeq"/>
        </authorList>
    </citation>
    <scope>IDENTIFICATION</scope>
</reference>
<dbReference type="InterPro" id="IPR024709">
    <property type="entry name" value="FucosylTrfase_pln"/>
</dbReference>
<dbReference type="STRING" id="4097.A0A1S4AVY6"/>
<sequence length="137" mass="15859">MIERSSNSVGISIHLHFEEDMIAFSCCIYDGGVVEKSQMDVVREKEWRKKFKQKYRVIAPAVNRINGKCPMTPVEENSLQKFRLAKPVLSIGGILQVELLRRVQRQEMDGLYYIWLTPSFGLLASKNDLYFLLLMQS</sequence>
<dbReference type="PaxDb" id="4097-A0A1S4AVY6"/>